<dbReference type="PATRIC" id="fig|1048260.3.peg.727"/>
<dbReference type="HOGENOM" id="CLU_109340_0_0_0"/>
<keyword evidence="1" id="KW-0812">Transmembrane</keyword>
<dbReference type="STRING" id="1048260.LFML04_0676"/>
<keyword evidence="1" id="KW-0472">Membrane</keyword>
<keyword evidence="1" id="KW-1133">Transmembrane helix</keyword>
<evidence type="ECO:0000256" key="1">
    <source>
        <dbReference type="SAM" id="Phobius"/>
    </source>
</evidence>
<dbReference type="Proteomes" id="UP000006177">
    <property type="component" value="Chromosome"/>
</dbReference>
<evidence type="ECO:0000313" key="2">
    <source>
        <dbReference type="EMBL" id="AFS52911.1"/>
    </source>
</evidence>
<organism evidence="2 3">
    <name type="scientific">Leptospirillum ferriphilum (strain ML-04)</name>
    <dbReference type="NCBI Taxonomy" id="1048260"/>
    <lineage>
        <taxon>Bacteria</taxon>
        <taxon>Pseudomonadati</taxon>
        <taxon>Nitrospirota</taxon>
        <taxon>Nitrospiria</taxon>
        <taxon>Nitrospirales</taxon>
        <taxon>Nitrospiraceae</taxon>
        <taxon>Leptospirillum</taxon>
    </lineage>
</organism>
<name>J9Z9S9_LEPFM</name>
<reference evidence="2 3" key="1">
    <citation type="journal article" date="2011" name="J. Microbiol.">
        <title>Complete genome of Leptospirillum ferriphilum ML-04 provides insight into its physiology and environmental adaptation.</title>
        <authorList>
            <person name="Mi S."/>
            <person name="Song J."/>
            <person name="Lin J."/>
            <person name="Che Y."/>
            <person name="Zheng H."/>
            <person name="Lin J."/>
        </authorList>
    </citation>
    <scope>NUCLEOTIDE SEQUENCE [LARGE SCALE GENOMIC DNA]</scope>
    <source>
        <strain evidence="2 3">ML-04</strain>
    </source>
</reference>
<protein>
    <submittedName>
        <fullName evidence="2">Uncharacterized protein</fullName>
    </submittedName>
</protein>
<proteinExistence type="predicted"/>
<dbReference type="EMBL" id="CP002919">
    <property type="protein sequence ID" value="AFS52911.1"/>
    <property type="molecule type" value="Genomic_DNA"/>
</dbReference>
<evidence type="ECO:0000313" key="3">
    <source>
        <dbReference type="Proteomes" id="UP000006177"/>
    </source>
</evidence>
<dbReference type="RefSeq" id="WP_014960421.1">
    <property type="nucleotide sequence ID" value="NC_018649.1"/>
</dbReference>
<dbReference type="KEGG" id="lfi:LFML04_0676"/>
<sequence length="221" mass="23829">MNPLNLTVAQIQSYLASKLPKGWFSQTALGTGLIGALLFGWATALFSVMQVAQFVALQIYIQTTSGGFLDLWAYDFFGDSVLRNVGESDLAFRNRVKAYLLAPTVTREAITTLLTNLGFQAPVVRTAFAPGDTAAFSGGFYFGGGGNARFGSMSYPGQIFVEAGLPTEAAGGTLPSFSEVYFNTDPAWLTKPPSTLLTLPDLYNVVNFIRAIGIKAWIRQL</sequence>
<dbReference type="AlphaFoldDB" id="J9Z9S9"/>
<gene>
    <name evidence="2" type="ordered locus">LFML04_0676</name>
</gene>
<feature type="transmembrane region" description="Helical" evidence="1">
    <location>
        <begin position="23"/>
        <end position="48"/>
    </location>
</feature>
<accession>J9Z9S9</accession>